<keyword evidence="3" id="KW-0997">Cell inner membrane</keyword>
<keyword evidence="5" id="KW-0472">Membrane</keyword>
<dbReference type="GO" id="GO:0005886">
    <property type="term" value="C:plasma membrane"/>
    <property type="evidence" value="ECO:0007669"/>
    <property type="project" value="UniProtKB-SubCell"/>
</dbReference>
<evidence type="ECO:0000256" key="6">
    <source>
        <dbReference type="ARBA" id="ARBA00023315"/>
    </source>
</evidence>
<keyword evidence="6 8" id="KW-0012">Acyltransferase</keyword>
<reference evidence="8 9" key="1">
    <citation type="journal article" date="2012" name="J. Bacteriol.">
        <title>Complete Genome Sequence of Paenibacillus mucilaginosus 3016, a Bacterium Functional as Microbial Fertilizer.</title>
        <authorList>
            <person name="Ma M."/>
            <person name="Wang Z."/>
            <person name="Li L."/>
            <person name="Jiang X."/>
            <person name="Guan D."/>
            <person name="Cao F."/>
            <person name="Chen H."/>
            <person name="Wang X."/>
            <person name="Shen D."/>
            <person name="Du B."/>
            <person name="Li J."/>
        </authorList>
    </citation>
    <scope>NUCLEOTIDE SEQUENCE [LARGE SCALE GENOMIC DNA]</scope>
    <source>
        <strain evidence="8 9">3016</strain>
    </source>
</reference>
<dbReference type="InterPro" id="IPR004960">
    <property type="entry name" value="LipA_acyltrans"/>
</dbReference>
<dbReference type="PANTHER" id="PTHR30606">
    <property type="entry name" value="LIPID A BIOSYNTHESIS LAUROYL ACYLTRANSFERASE"/>
    <property type="match status" value="1"/>
</dbReference>
<evidence type="ECO:0000256" key="5">
    <source>
        <dbReference type="ARBA" id="ARBA00023136"/>
    </source>
</evidence>
<organism evidence="8 9">
    <name type="scientific">Paenibacillus mucilaginosus 3016</name>
    <dbReference type="NCBI Taxonomy" id="1116391"/>
    <lineage>
        <taxon>Bacteria</taxon>
        <taxon>Bacillati</taxon>
        <taxon>Bacillota</taxon>
        <taxon>Bacilli</taxon>
        <taxon>Bacillales</taxon>
        <taxon>Paenibacillaceae</taxon>
        <taxon>Paenibacillus</taxon>
    </lineage>
</organism>
<dbReference type="STRING" id="1116391.PM3016_3168"/>
<evidence type="ECO:0000256" key="4">
    <source>
        <dbReference type="ARBA" id="ARBA00022679"/>
    </source>
</evidence>
<keyword evidence="4 8" id="KW-0808">Transferase</keyword>
<dbReference type="Pfam" id="PF03279">
    <property type="entry name" value="Lip_A_acyltrans"/>
    <property type="match status" value="1"/>
</dbReference>
<dbReference type="CDD" id="cd07984">
    <property type="entry name" value="LPLAT_LABLAT-like"/>
    <property type="match status" value="1"/>
</dbReference>
<evidence type="ECO:0000256" key="7">
    <source>
        <dbReference type="SAM" id="MobiDB-lite"/>
    </source>
</evidence>
<accession>H6ND62</accession>
<evidence type="ECO:0000313" key="9">
    <source>
        <dbReference type="Proteomes" id="UP000007523"/>
    </source>
</evidence>
<dbReference type="HOGENOM" id="CLU_860086_0_0_9"/>
<name>H6ND62_9BACL</name>
<protein>
    <submittedName>
        <fullName evidence="8">Lipid A biosynthesis acyltransferase</fullName>
    </submittedName>
</protein>
<evidence type="ECO:0000256" key="3">
    <source>
        <dbReference type="ARBA" id="ARBA00022519"/>
    </source>
</evidence>
<dbReference type="KEGG" id="pmq:PM3016_3168"/>
<dbReference type="AlphaFoldDB" id="H6ND62"/>
<proteinExistence type="predicted"/>
<keyword evidence="9" id="KW-1185">Reference proteome</keyword>
<dbReference type="RefSeq" id="WP_014370107.1">
    <property type="nucleotide sequence ID" value="NC_016935.1"/>
</dbReference>
<gene>
    <name evidence="8" type="ORF">PM3016_3168</name>
</gene>
<evidence type="ECO:0000256" key="2">
    <source>
        <dbReference type="ARBA" id="ARBA00022475"/>
    </source>
</evidence>
<evidence type="ECO:0000313" key="8">
    <source>
        <dbReference type="EMBL" id="AFC30023.1"/>
    </source>
</evidence>
<dbReference type="GO" id="GO:0009247">
    <property type="term" value="P:glycolipid biosynthetic process"/>
    <property type="evidence" value="ECO:0007669"/>
    <property type="project" value="UniProtKB-ARBA"/>
</dbReference>
<keyword evidence="2" id="KW-1003">Cell membrane</keyword>
<dbReference type="PANTHER" id="PTHR30606:SF10">
    <property type="entry name" value="PHOSPHATIDYLINOSITOL MANNOSIDE ACYLTRANSFERASE"/>
    <property type="match status" value="1"/>
</dbReference>
<evidence type="ECO:0000256" key="1">
    <source>
        <dbReference type="ARBA" id="ARBA00004533"/>
    </source>
</evidence>
<comment type="subcellular location">
    <subcellularLocation>
        <location evidence="1">Cell inner membrane</location>
    </subcellularLocation>
</comment>
<dbReference type="Proteomes" id="UP000007523">
    <property type="component" value="Chromosome"/>
</dbReference>
<sequence>MYEWIRKFTSGDNGWLRLIYLIPRPAVHLLCVITSWILSRLPAAGLPSRVRRNMDDLLGPCGVGERRTLIRQYLFNVFMALYEILVDSGRLPGSRGWRFRVEGERHLAEALEHGRGAIVYTPHIGNFFYSYWYLCQTYDCLTVATAGSPELRPLYLKFAELGCPGLDYDSTPPLELLRKLRSHLKRGGVVFLLGDFYRPSFPAVRFFGKSTRLPAGAAVLSMEGGVPVVPFCSWREKGFVHHLRFEAPLPLASSSGRNAREEVVGVLNTYMERVIREKPAEWFYWFNAEERWEASADHHGPGQPPEMSRPAASAVQGSGTFGA</sequence>
<dbReference type="EMBL" id="CP003235">
    <property type="protein sequence ID" value="AFC30023.1"/>
    <property type="molecule type" value="Genomic_DNA"/>
</dbReference>
<dbReference type="GO" id="GO:0016746">
    <property type="term" value="F:acyltransferase activity"/>
    <property type="evidence" value="ECO:0007669"/>
    <property type="project" value="UniProtKB-KW"/>
</dbReference>
<feature type="region of interest" description="Disordered" evidence="7">
    <location>
        <begin position="295"/>
        <end position="323"/>
    </location>
</feature>